<comment type="caution">
    <text evidence="3">The sequence shown here is derived from an EMBL/GenBank/DDBJ whole genome shotgun (WGS) entry which is preliminary data.</text>
</comment>
<proteinExistence type="predicted"/>
<feature type="region of interest" description="Disordered" evidence="2">
    <location>
        <begin position="16"/>
        <end position="45"/>
    </location>
</feature>
<reference evidence="3 4" key="1">
    <citation type="submission" date="2023-09" db="EMBL/GenBank/DDBJ databases">
        <authorList>
            <person name="Wang M."/>
        </authorList>
    </citation>
    <scope>NUCLEOTIDE SEQUENCE [LARGE SCALE GENOMIC DNA]</scope>
    <source>
        <strain evidence="3">GT-2023</strain>
        <tissue evidence="3">Liver</tissue>
    </source>
</reference>
<dbReference type="Proteomes" id="UP001558613">
    <property type="component" value="Unassembled WGS sequence"/>
</dbReference>
<dbReference type="EMBL" id="JAYMGO010000023">
    <property type="protein sequence ID" value="KAL1249342.1"/>
    <property type="molecule type" value="Genomic_DNA"/>
</dbReference>
<evidence type="ECO:0000256" key="1">
    <source>
        <dbReference type="SAM" id="Coils"/>
    </source>
</evidence>
<name>A0ABR3LCI1_9TELE</name>
<evidence type="ECO:0000313" key="4">
    <source>
        <dbReference type="Proteomes" id="UP001558613"/>
    </source>
</evidence>
<feature type="compositionally biased region" description="Basic and acidic residues" evidence="2">
    <location>
        <begin position="120"/>
        <end position="137"/>
    </location>
</feature>
<feature type="region of interest" description="Disordered" evidence="2">
    <location>
        <begin position="119"/>
        <end position="143"/>
    </location>
</feature>
<accession>A0ABR3LCI1</accession>
<keyword evidence="4" id="KW-1185">Reference proteome</keyword>
<evidence type="ECO:0000256" key="2">
    <source>
        <dbReference type="SAM" id="MobiDB-lite"/>
    </source>
</evidence>
<sequence length="155" mass="17287">MHSRLSVIRLSKATEPKEIDDVAPAESDSIVSHRSKGSSQSSHSSALIVAEAEQAALKARYAALKEKHALEEKEQMLGRQMEQIRKQKETLEMETELVAASAKVSILKEGDLQIIEEEQEPVKHKIDTQSVHPEEPLSSKNPVALRRMSRLVQIS</sequence>
<keyword evidence="1" id="KW-0175">Coiled coil</keyword>
<feature type="coiled-coil region" evidence="1">
    <location>
        <begin position="47"/>
        <end position="94"/>
    </location>
</feature>
<gene>
    <name evidence="3" type="ORF">QQF64_020347</name>
</gene>
<organism evidence="3 4">
    <name type="scientific">Cirrhinus molitorella</name>
    <name type="common">mud carp</name>
    <dbReference type="NCBI Taxonomy" id="172907"/>
    <lineage>
        <taxon>Eukaryota</taxon>
        <taxon>Metazoa</taxon>
        <taxon>Chordata</taxon>
        <taxon>Craniata</taxon>
        <taxon>Vertebrata</taxon>
        <taxon>Euteleostomi</taxon>
        <taxon>Actinopterygii</taxon>
        <taxon>Neopterygii</taxon>
        <taxon>Teleostei</taxon>
        <taxon>Ostariophysi</taxon>
        <taxon>Cypriniformes</taxon>
        <taxon>Cyprinidae</taxon>
        <taxon>Labeoninae</taxon>
        <taxon>Labeonini</taxon>
        <taxon>Cirrhinus</taxon>
    </lineage>
</organism>
<evidence type="ECO:0000313" key="3">
    <source>
        <dbReference type="EMBL" id="KAL1249342.1"/>
    </source>
</evidence>
<protein>
    <submittedName>
        <fullName evidence="3">Uncharacterized protein</fullName>
    </submittedName>
</protein>